<name>A0A2P2Q381_RHIMU</name>
<proteinExistence type="predicted"/>
<organism evidence="1">
    <name type="scientific">Rhizophora mucronata</name>
    <name type="common">Asiatic mangrove</name>
    <dbReference type="NCBI Taxonomy" id="61149"/>
    <lineage>
        <taxon>Eukaryota</taxon>
        <taxon>Viridiplantae</taxon>
        <taxon>Streptophyta</taxon>
        <taxon>Embryophyta</taxon>
        <taxon>Tracheophyta</taxon>
        <taxon>Spermatophyta</taxon>
        <taxon>Magnoliopsida</taxon>
        <taxon>eudicotyledons</taxon>
        <taxon>Gunneridae</taxon>
        <taxon>Pentapetalae</taxon>
        <taxon>rosids</taxon>
        <taxon>fabids</taxon>
        <taxon>Malpighiales</taxon>
        <taxon>Rhizophoraceae</taxon>
        <taxon>Rhizophora</taxon>
    </lineage>
</organism>
<accession>A0A2P2Q381</accession>
<dbReference type="EMBL" id="GGEC01080895">
    <property type="protein sequence ID" value="MBX61379.1"/>
    <property type="molecule type" value="Transcribed_RNA"/>
</dbReference>
<sequence>MGILRLEFEDLKFKLILVVMNACDGTWDLRTLRGNRKGHV</sequence>
<reference evidence="1" key="1">
    <citation type="submission" date="2018-02" db="EMBL/GenBank/DDBJ databases">
        <title>Rhizophora mucronata_Transcriptome.</title>
        <authorList>
            <person name="Meera S.P."/>
            <person name="Sreeshan A."/>
            <person name="Augustine A."/>
        </authorList>
    </citation>
    <scope>NUCLEOTIDE SEQUENCE</scope>
    <source>
        <tissue evidence="1">Leaf</tissue>
    </source>
</reference>
<evidence type="ECO:0000313" key="1">
    <source>
        <dbReference type="EMBL" id="MBX61379.1"/>
    </source>
</evidence>
<protein>
    <submittedName>
        <fullName evidence="1">Uncharacterized protein</fullName>
    </submittedName>
</protein>
<dbReference type="AlphaFoldDB" id="A0A2P2Q381"/>